<gene>
    <name evidence="13" type="ORF">SNE40_000305</name>
</gene>
<evidence type="ECO:0000256" key="3">
    <source>
        <dbReference type="ARBA" id="ARBA00022670"/>
    </source>
</evidence>
<dbReference type="GO" id="GO:0016829">
    <property type="term" value="F:lyase activity"/>
    <property type="evidence" value="ECO:0007669"/>
    <property type="project" value="UniProtKB-KW"/>
</dbReference>
<keyword evidence="7" id="KW-0238">DNA-binding</keyword>
<dbReference type="InterPro" id="IPR003738">
    <property type="entry name" value="SRAP"/>
</dbReference>
<dbReference type="SUPFAM" id="SSF143081">
    <property type="entry name" value="BB1717-like"/>
    <property type="match status" value="1"/>
</dbReference>
<dbReference type="EMBL" id="JAZGQO010000001">
    <property type="protein sequence ID" value="KAK6194729.1"/>
    <property type="molecule type" value="Genomic_DNA"/>
</dbReference>
<evidence type="ECO:0000256" key="7">
    <source>
        <dbReference type="ARBA" id="ARBA00023125"/>
    </source>
</evidence>
<reference evidence="13 14" key="1">
    <citation type="submission" date="2024-01" db="EMBL/GenBank/DDBJ databases">
        <title>The genome of the rayed Mediterranean limpet Patella caerulea (Linnaeus, 1758).</title>
        <authorList>
            <person name="Anh-Thu Weber A."/>
            <person name="Halstead-Nussloch G."/>
        </authorList>
    </citation>
    <scope>NUCLEOTIDE SEQUENCE [LARGE SCALE GENOMIC DNA]</scope>
    <source>
        <strain evidence="13">AATW-2023a</strain>
        <tissue evidence="13">Whole specimen</tissue>
    </source>
</reference>
<comment type="caution">
    <text evidence="13">The sequence shown here is derived from an EMBL/GenBank/DDBJ whole genome shotgun (WGS) entry which is preliminary data.</text>
</comment>
<keyword evidence="8" id="KW-0456">Lyase</keyword>
<dbReference type="Pfam" id="PF02586">
    <property type="entry name" value="SRAP"/>
    <property type="match status" value="2"/>
</dbReference>
<evidence type="ECO:0000256" key="5">
    <source>
        <dbReference type="ARBA" id="ARBA00022801"/>
    </source>
</evidence>
<evidence type="ECO:0000256" key="6">
    <source>
        <dbReference type="ARBA" id="ARBA00023124"/>
    </source>
</evidence>
<keyword evidence="6" id="KW-0190">Covalent protein-DNA linkage</keyword>
<evidence type="ECO:0000256" key="12">
    <source>
        <dbReference type="SAM" id="MobiDB-lite"/>
    </source>
</evidence>
<evidence type="ECO:0000256" key="1">
    <source>
        <dbReference type="ARBA" id="ARBA00008136"/>
    </source>
</evidence>
<dbReference type="PANTHER" id="PTHR13604:SF0">
    <property type="entry name" value="ABASIC SITE PROCESSING PROTEIN HMCES"/>
    <property type="match status" value="1"/>
</dbReference>
<dbReference type="AlphaFoldDB" id="A0AAN8QGT6"/>
<keyword evidence="3" id="KW-0645">Protease</keyword>
<organism evidence="13 14">
    <name type="scientific">Patella caerulea</name>
    <name type="common">Rayed Mediterranean limpet</name>
    <dbReference type="NCBI Taxonomy" id="87958"/>
    <lineage>
        <taxon>Eukaryota</taxon>
        <taxon>Metazoa</taxon>
        <taxon>Spiralia</taxon>
        <taxon>Lophotrochozoa</taxon>
        <taxon>Mollusca</taxon>
        <taxon>Gastropoda</taxon>
        <taxon>Patellogastropoda</taxon>
        <taxon>Patelloidea</taxon>
        <taxon>Patellidae</taxon>
        <taxon>Patella</taxon>
    </lineage>
</organism>
<dbReference type="Proteomes" id="UP001347796">
    <property type="component" value="Unassembled WGS sequence"/>
</dbReference>
<proteinExistence type="inferred from homology"/>
<dbReference type="InterPro" id="IPR036590">
    <property type="entry name" value="SRAP-like"/>
</dbReference>
<protein>
    <recommendedName>
        <fullName evidence="2">Abasic site processing protein HMCES</fullName>
    </recommendedName>
    <alternativeName>
        <fullName evidence="9">Embryonic stem cell-specific 5-hydroxymethylcytosine-binding protein</fullName>
    </alternativeName>
    <alternativeName>
        <fullName evidence="10">Peptidase HMCES</fullName>
    </alternativeName>
    <alternativeName>
        <fullName evidence="11">SRAP domain-containing protein 1</fullName>
    </alternativeName>
</protein>
<dbReference type="PANTHER" id="PTHR13604">
    <property type="entry name" value="DC12-RELATED"/>
    <property type="match status" value="1"/>
</dbReference>
<feature type="region of interest" description="Disordered" evidence="12">
    <location>
        <begin position="353"/>
        <end position="405"/>
    </location>
</feature>
<comment type="similarity">
    <text evidence="1">Belongs to the SOS response-associated peptidase family.</text>
</comment>
<dbReference type="GO" id="GO:0006508">
    <property type="term" value="P:proteolysis"/>
    <property type="evidence" value="ECO:0007669"/>
    <property type="project" value="UniProtKB-KW"/>
</dbReference>
<feature type="compositionally biased region" description="Basic and acidic residues" evidence="12">
    <location>
        <begin position="242"/>
        <end position="263"/>
    </location>
</feature>
<evidence type="ECO:0000256" key="11">
    <source>
        <dbReference type="ARBA" id="ARBA00031130"/>
    </source>
</evidence>
<evidence type="ECO:0000256" key="2">
    <source>
        <dbReference type="ARBA" id="ARBA00015888"/>
    </source>
</evidence>
<feature type="region of interest" description="Disordered" evidence="12">
    <location>
        <begin position="233"/>
        <end position="263"/>
    </location>
</feature>
<sequence>MCGRTACTLAPDDICDSTCYKSKDGKLRKPSWRDAPGGKKYYPSHNIAPGSHTPVMLSRQHFPSAEFEEGVERVIQPMKWGLVPTWHKGDPYKLDYETNNCRAEGMLTKKTYKIPLEKGRRCVILADGFFEWKRTKESKQPYFIYFPNDGHKEVKSEIKSEIDIKKENEEGEDLKVKVELGDVKVEASDMKLEPAENSEEVKRELTDIKVESTDIKIEPSDIKVEASDIKLESAENNNDVKPMNESRTSKLKDLESSAEHKEEKKSTLLTVAGVFEVWKLPDGSEELYSYSIITVDSSPAMAWIHHRMPAILTNDAEIEEWLDFGNVPLSKASKLIRPTDCLKMHPVSSIVNNSRNKSPECVKKIDPQKPKKSAGSNFMMNWLGKGKQEKDATTTEPPSKRFKSQ</sequence>
<evidence type="ECO:0000313" key="14">
    <source>
        <dbReference type="Proteomes" id="UP001347796"/>
    </source>
</evidence>
<name>A0AAN8QGT6_PATCE</name>
<keyword evidence="5" id="KW-0378">Hydrolase</keyword>
<dbReference type="GO" id="GO:0106300">
    <property type="term" value="P:protein-DNA covalent cross-linking repair"/>
    <property type="evidence" value="ECO:0007669"/>
    <property type="project" value="InterPro"/>
</dbReference>
<evidence type="ECO:0000256" key="4">
    <source>
        <dbReference type="ARBA" id="ARBA00022763"/>
    </source>
</evidence>
<evidence type="ECO:0000256" key="8">
    <source>
        <dbReference type="ARBA" id="ARBA00023239"/>
    </source>
</evidence>
<dbReference type="Gene3D" id="3.90.1680.10">
    <property type="entry name" value="SOS response associated peptidase-like"/>
    <property type="match status" value="2"/>
</dbReference>
<keyword evidence="4" id="KW-0227">DNA damage</keyword>
<evidence type="ECO:0000256" key="10">
    <source>
        <dbReference type="ARBA" id="ARBA00030898"/>
    </source>
</evidence>
<keyword evidence="14" id="KW-1185">Reference proteome</keyword>
<feature type="compositionally biased region" description="Basic and acidic residues" evidence="12">
    <location>
        <begin position="357"/>
        <end position="369"/>
    </location>
</feature>
<evidence type="ECO:0000313" key="13">
    <source>
        <dbReference type="EMBL" id="KAK6194729.1"/>
    </source>
</evidence>
<evidence type="ECO:0000256" key="9">
    <source>
        <dbReference type="ARBA" id="ARBA00030390"/>
    </source>
</evidence>
<dbReference type="GO" id="GO:0008233">
    <property type="term" value="F:peptidase activity"/>
    <property type="evidence" value="ECO:0007669"/>
    <property type="project" value="UniProtKB-KW"/>
</dbReference>
<accession>A0AAN8QGT6</accession>
<dbReference type="GO" id="GO:0003697">
    <property type="term" value="F:single-stranded DNA binding"/>
    <property type="evidence" value="ECO:0007669"/>
    <property type="project" value="InterPro"/>
</dbReference>